<dbReference type="RefSeq" id="WP_244712412.1">
    <property type="nucleotide sequence ID" value="NZ_CP095073.1"/>
</dbReference>
<evidence type="ECO:0000259" key="4">
    <source>
        <dbReference type="PROSITE" id="PS50932"/>
    </source>
</evidence>
<accession>A0ABY4EN95</accession>
<dbReference type="SUPFAM" id="SSF53822">
    <property type="entry name" value="Periplasmic binding protein-like I"/>
    <property type="match status" value="1"/>
</dbReference>
<name>A0ABY4EN95_9BACI</name>
<dbReference type="InterPro" id="IPR028082">
    <property type="entry name" value="Peripla_BP_I"/>
</dbReference>
<dbReference type="Pfam" id="PF00356">
    <property type="entry name" value="LacI"/>
    <property type="match status" value="1"/>
</dbReference>
<keyword evidence="3" id="KW-0804">Transcription</keyword>
<evidence type="ECO:0000256" key="1">
    <source>
        <dbReference type="ARBA" id="ARBA00023015"/>
    </source>
</evidence>
<keyword evidence="6" id="KW-1185">Reference proteome</keyword>
<gene>
    <name evidence="5" type="ORF">MUN89_06645</name>
</gene>
<dbReference type="InterPro" id="IPR010982">
    <property type="entry name" value="Lambda_DNA-bd_dom_sf"/>
</dbReference>
<dbReference type="PANTHER" id="PTHR30146:SF149">
    <property type="entry name" value="HTH-TYPE TRANSCRIPTIONAL REGULATOR EBGR"/>
    <property type="match status" value="1"/>
</dbReference>
<dbReference type="CDD" id="cd01544">
    <property type="entry name" value="PBP1_GalR"/>
    <property type="match status" value="1"/>
</dbReference>
<keyword evidence="2 5" id="KW-0238">DNA-binding</keyword>
<organism evidence="5 6">
    <name type="scientific">Halobacillus salinarum</name>
    <dbReference type="NCBI Taxonomy" id="2932257"/>
    <lineage>
        <taxon>Bacteria</taxon>
        <taxon>Bacillati</taxon>
        <taxon>Bacillota</taxon>
        <taxon>Bacilli</taxon>
        <taxon>Bacillales</taxon>
        <taxon>Bacillaceae</taxon>
        <taxon>Halobacillus</taxon>
    </lineage>
</organism>
<feature type="domain" description="HTH lacI-type" evidence="4">
    <location>
        <begin position="2"/>
        <end position="48"/>
    </location>
</feature>
<dbReference type="EMBL" id="CP095073">
    <property type="protein sequence ID" value="UOQ45613.1"/>
    <property type="molecule type" value="Genomic_DNA"/>
</dbReference>
<dbReference type="SUPFAM" id="SSF47413">
    <property type="entry name" value="lambda repressor-like DNA-binding domains"/>
    <property type="match status" value="1"/>
</dbReference>
<evidence type="ECO:0000256" key="2">
    <source>
        <dbReference type="ARBA" id="ARBA00023125"/>
    </source>
</evidence>
<sequence>MTTIKEIALKANYSNTTVSRVLNNDQTLSVSTEARNKILQVARELGYKTLQERKKEQKLSNSAPGKVGILLCHSVEEELNDAYFLSIRHGIENECEKRGLNSTEILRIKSFKEEQMSKDIEHLIVVGRISEEFLNPYKPQLKTIVYINHSVDDSLYDSIAIDFEKATKQALDHLLSLGYRRIGFVGGQEREHLPNGHVDFEDGRKTTFKQVLHEQGLFDPDAFYTGEFTMSDGYELMRKAIQKGDLPEAFFVASDAMAIGAIRALNEQNYRVPEDVAIVSFNDIESAQYTSPPLTTVRVRTEEMGKLGVKLMLDRLEGRDIPVKVTVPTELVVRESCGSKQKEKQNKHLA</sequence>
<dbReference type="CDD" id="cd01392">
    <property type="entry name" value="HTH_LacI"/>
    <property type="match status" value="1"/>
</dbReference>
<dbReference type="SMART" id="SM00354">
    <property type="entry name" value="HTH_LACI"/>
    <property type="match status" value="1"/>
</dbReference>
<dbReference type="Proteomes" id="UP000831787">
    <property type="component" value="Chromosome"/>
</dbReference>
<dbReference type="InterPro" id="IPR046335">
    <property type="entry name" value="LacI/GalR-like_sensor"/>
</dbReference>
<dbReference type="GO" id="GO:0003677">
    <property type="term" value="F:DNA binding"/>
    <property type="evidence" value="ECO:0007669"/>
    <property type="project" value="UniProtKB-KW"/>
</dbReference>
<dbReference type="InterPro" id="IPR000843">
    <property type="entry name" value="HTH_LacI"/>
</dbReference>
<dbReference type="PANTHER" id="PTHR30146">
    <property type="entry name" value="LACI-RELATED TRANSCRIPTIONAL REPRESSOR"/>
    <property type="match status" value="1"/>
</dbReference>
<evidence type="ECO:0000313" key="5">
    <source>
        <dbReference type="EMBL" id="UOQ45613.1"/>
    </source>
</evidence>
<dbReference type="PROSITE" id="PS50932">
    <property type="entry name" value="HTH_LACI_2"/>
    <property type="match status" value="1"/>
</dbReference>
<dbReference type="Pfam" id="PF13377">
    <property type="entry name" value="Peripla_BP_3"/>
    <property type="match status" value="1"/>
</dbReference>
<evidence type="ECO:0000313" key="6">
    <source>
        <dbReference type="Proteomes" id="UP000831787"/>
    </source>
</evidence>
<dbReference type="Gene3D" id="1.10.260.40">
    <property type="entry name" value="lambda repressor-like DNA-binding domains"/>
    <property type="match status" value="1"/>
</dbReference>
<reference evidence="5 6" key="1">
    <citation type="submission" date="2022-04" db="EMBL/GenBank/DDBJ databases">
        <title>Halobacillus sp. isolated from saltern.</title>
        <authorList>
            <person name="Won M."/>
            <person name="Lee C.-M."/>
            <person name="Woen H.-Y."/>
            <person name="Kwon S.-W."/>
        </authorList>
    </citation>
    <scope>NUCLEOTIDE SEQUENCE [LARGE SCALE GENOMIC DNA]</scope>
    <source>
        <strain evidence="5 6">SSBR10-3</strain>
    </source>
</reference>
<proteinExistence type="predicted"/>
<protein>
    <submittedName>
        <fullName evidence="5">LacI family DNA-binding transcriptional regulator</fullName>
    </submittedName>
</protein>
<keyword evidence="1" id="KW-0805">Transcription regulation</keyword>
<evidence type="ECO:0000256" key="3">
    <source>
        <dbReference type="ARBA" id="ARBA00023163"/>
    </source>
</evidence>
<dbReference type="Gene3D" id="3.40.50.2300">
    <property type="match status" value="2"/>
</dbReference>